<dbReference type="EMBL" id="AMZN01000047">
    <property type="protein sequence ID" value="ELR70974.1"/>
    <property type="molecule type" value="Genomic_DNA"/>
</dbReference>
<evidence type="ECO:0000313" key="3">
    <source>
        <dbReference type="Proteomes" id="UP000011135"/>
    </source>
</evidence>
<dbReference type="PANTHER" id="PTHR42852">
    <property type="entry name" value="THIOL:DISULFIDE INTERCHANGE PROTEIN DSBE"/>
    <property type="match status" value="1"/>
</dbReference>
<reference evidence="2 3" key="1">
    <citation type="submission" date="2012-12" db="EMBL/GenBank/DDBJ databases">
        <title>Genome assembly of Fulvivirga imtechensis AK7.</title>
        <authorList>
            <person name="Nupur N."/>
            <person name="Khatri I."/>
            <person name="Kumar R."/>
            <person name="Subramanian S."/>
            <person name="Pinnaka A."/>
        </authorList>
    </citation>
    <scope>NUCLEOTIDE SEQUENCE [LARGE SCALE GENOMIC DNA]</scope>
    <source>
        <strain evidence="2 3">AK7</strain>
    </source>
</reference>
<dbReference type="PROSITE" id="PS51352">
    <property type="entry name" value="THIOREDOXIN_2"/>
    <property type="match status" value="1"/>
</dbReference>
<keyword evidence="3" id="KW-1185">Reference proteome</keyword>
<dbReference type="OrthoDB" id="662072at2"/>
<feature type="domain" description="Thioredoxin" evidence="1">
    <location>
        <begin position="36"/>
        <end position="173"/>
    </location>
</feature>
<dbReference type="Gene3D" id="3.40.30.10">
    <property type="entry name" value="Glutaredoxin"/>
    <property type="match status" value="1"/>
</dbReference>
<evidence type="ECO:0000259" key="1">
    <source>
        <dbReference type="PROSITE" id="PS51352"/>
    </source>
</evidence>
<dbReference type="Pfam" id="PF08534">
    <property type="entry name" value="Redoxin"/>
    <property type="match status" value="1"/>
</dbReference>
<gene>
    <name evidence="2" type="ORF">C900_03257</name>
</gene>
<organism evidence="2 3">
    <name type="scientific">Fulvivirga imtechensis AK7</name>
    <dbReference type="NCBI Taxonomy" id="1237149"/>
    <lineage>
        <taxon>Bacteria</taxon>
        <taxon>Pseudomonadati</taxon>
        <taxon>Bacteroidota</taxon>
        <taxon>Cytophagia</taxon>
        <taxon>Cytophagales</taxon>
        <taxon>Fulvivirgaceae</taxon>
        <taxon>Fulvivirga</taxon>
    </lineage>
</organism>
<dbReference type="AlphaFoldDB" id="L8JTV7"/>
<dbReference type="InterPro" id="IPR013740">
    <property type="entry name" value="Redoxin"/>
</dbReference>
<dbReference type="PANTHER" id="PTHR42852:SF17">
    <property type="entry name" value="THIOREDOXIN-LIKE PROTEIN HI_1115"/>
    <property type="match status" value="1"/>
</dbReference>
<dbReference type="InterPro" id="IPR036249">
    <property type="entry name" value="Thioredoxin-like_sf"/>
</dbReference>
<dbReference type="InterPro" id="IPR013766">
    <property type="entry name" value="Thioredoxin_domain"/>
</dbReference>
<comment type="caution">
    <text evidence="2">The sequence shown here is derived from an EMBL/GenBank/DDBJ whole genome shotgun (WGS) entry which is preliminary data.</text>
</comment>
<dbReference type="STRING" id="1237149.C900_03257"/>
<name>L8JTV7_9BACT</name>
<dbReference type="eggNOG" id="COG0526">
    <property type="taxonomic scope" value="Bacteria"/>
</dbReference>
<protein>
    <recommendedName>
        <fullName evidence="1">Thioredoxin domain-containing protein</fullName>
    </recommendedName>
</protein>
<dbReference type="GO" id="GO:0016491">
    <property type="term" value="F:oxidoreductase activity"/>
    <property type="evidence" value="ECO:0007669"/>
    <property type="project" value="InterPro"/>
</dbReference>
<dbReference type="InterPro" id="IPR050553">
    <property type="entry name" value="Thioredoxin_ResA/DsbE_sf"/>
</dbReference>
<sequence length="176" mass="19888">MKNKYFKIFLIGLLGVAMISMALQISRSIASKKRIEASRKAIPAFAFTTMDGSTYTSSEIKNENLIINYFNPECGHCQYQVEELKKLSKAENTQILMIGTEKPENLAGFIENYELHSYPEIAVLSDINAEFPRFFGEANVPTILIYKDGILKKIFRGETKYQAIAEVLSTNDLSLQ</sequence>
<accession>L8JTV7</accession>
<proteinExistence type="predicted"/>
<evidence type="ECO:0000313" key="2">
    <source>
        <dbReference type="EMBL" id="ELR70974.1"/>
    </source>
</evidence>
<dbReference type="Proteomes" id="UP000011135">
    <property type="component" value="Unassembled WGS sequence"/>
</dbReference>
<dbReference type="RefSeq" id="WP_009580621.1">
    <property type="nucleotide sequence ID" value="NZ_AMZN01000047.1"/>
</dbReference>
<dbReference type="SUPFAM" id="SSF52833">
    <property type="entry name" value="Thioredoxin-like"/>
    <property type="match status" value="1"/>
</dbReference>